<keyword evidence="15" id="KW-0325">Glycoprotein</keyword>
<gene>
    <name evidence="22" type="ORF">AJ80_03467</name>
</gene>
<dbReference type="PROSITE" id="PS00138">
    <property type="entry name" value="SUBTILASE_SER"/>
    <property type="match status" value="1"/>
</dbReference>
<evidence type="ECO:0000256" key="19">
    <source>
        <dbReference type="SAM" id="Phobius"/>
    </source>
</evidence>
<evidence type="ECO:0000313" key="22">
    <source>
        <dbReference type="EMBL" id="PGH20707.1"/>
    </source>
</evidence>
<feature type="active site" description="Charge relay system" evidence="16 17">
    <location>
        <position position="416"/>
    </location>
</feature>
<dbReference type="FunFam" id="3.40.50.200:FF:000005">
    <property type="entry name" value="Proprotein convertase subtilisin/kexin type 7"/>
    <property type="match status" value="1"/>
</dbReference>
<dbReference type="Pfam" id="PF01483">
    <property type="entry name" value="P_proprotein"/>
    <property type="match status" value="1"/>
</dbReference>
<keyword evidence="8 17" id="KW-0378">Hydrolase</keyword>
<evidence type="ECO:0000256" key="15">
    <source>
        <dbReference type="ARBA" id="ARBA00023180"/>
    </source>
</evidence>
<dbReference type="GO" id="GO:0005576">
    <property type="term" value="C:extracellular region"/>
    <property type="evidence" value="ECO:0007669"/>
    <property type="project" value="UniProtKB-SubCell"/>
</dbReference>
<dbReference type="SUPFAM" id="SSF52743">
    <property type="entry name" value="Subtilisin-like"/>
    <property type="match status" value="1"/>
</dbReference>
<evidence type="ECO:0000256" key="13">
    <source>
        <dbReference type="ARBA" id="ARBA00023136"/>
    </source>
</evidence>
<keyword evidence="5 17" id="KW-0645">Protease</keyword>
<evidence type="ECO:0000256" key="18">
    <source>
        <dbReference type="SAM" id="MobiDB-lite"/>
    </source>
</evidence>
<evidence type="ECO:0000256" key="3">
    <source>
        <dbReference type="ARBA" id="ARBA00005325"/>
    </source>
</evidence>
<feature type="region of interest" description="Disordered" evidence="18">
    <location>
        <begin position="654"/>
        <end position="700"/>
    </location>
</feature>
<dbReference type="GO" id="GO:0007323">
    <property type="term" value="P:peptide pheromone maturation"/>
    <property type="evidence" value="ECO:0007669"/>
    <property type="project" value="UniProtKB-ARBA"/>
</dbReference>
<dbReference type="PROSITE" id="PS51892">
    <property type="entry name" value="SUBTILASE"/>
    <property type="match status" value="1"/>
</dbReference>
<feature type="active site" description="Charge relay system" evidence="16 17">
    <location>
        <position position="206"/>
    </location>
</feature>
<evidence type="ECO:0000256" key="11">
    <source>
        <dbReference type="ARBA" id="ARBA00022989"/>
    </source>
</evidence>
<dbReference type="InterPro" id="IPR036852">
    <property type="entry name" value="Peptidase_S8/S53_dom_sf"/>
</dbReference>
<evidence type="ECO:0000256" key="1">
    <source>
        <dbReference type="ARBA" id="ARBA00004370"/>
    </source>
</evidence>
<keyword evidence="11 19" id="KW-1133">Transmembrane helix</keyword>
<dbReference type="GO" id="GO:0016485">
    <property type="term" value="P:protein processing"/>
    <property type="evidence" value="ECO:0007669"/>
    <property type="project" value="TreeGrafter"/>
</dbReference>
<evidence type="ECO:0000256" key="17">
    <source>
        <dbReference type="PROSITE-ProRule" id="PRU01240"/>
    </source>
</evidence>
<dbReference type="Proteomes" id="UP000224634">
    <property type="component" value="Unassembled WGS sequence"/>
</dbReference>
<evidence type="ECO:0000259" key="21">
    <source>
        <dbReference type="PROSITE" id="PS51829"/>
    </source>
</evidence>
<evidence type="ECO:0000256" key="14">
    <source>
        <dbReference type="ARBA" id="ARBA00023145"/>
    </source>
</evidence>
<dbReference type="PANTHER" id="PTHR42884:SF14">
    <property type="entry name" value="NEUROENDOCRINE CONVERTASE 1"/>
    <property type="match status" value="1"/>
</dbReference>
<keyword evidence="10" id="KW-0106">Calcium</keyword>
<dbReference type="FunFam" id="2.60.120.260:FF:000026">
    <property type="entry name" value="proprotein convertase subtilisin/kexin type 7"/>
    <property type="match status" value="1"/>
</dbReference>
<evidence type="ECO:0000256" key="12">
    <source>
        <dbReference type="ARBA" id="ARBA00023026"/>
    </source>
</evidence>
<comment type="caution">
    <text evidence="22">The sequence shown here is derived from an EMBL/GenBank/DDBJ whole genome shotgun (WGS) entry which is preliminary data.</text>
</comment>
<reference evidence="22 23" key="1">
    <citation type="submission" date="2017-10" db="EMBL/GenBank/DDBJ databases">
        <title>Comparative genomics in systemic dimorphic fungi from Ajellomycetaceae.</title>
        <authorList>
            <person name="Munoz J.F."/>
            <person name="Mcewen J.G."/>
            <person name="Clay O.K."/>
            <person name="Cuomo C.A."/>
        </authorList>
    </citation>
    <scope>NUCLEOTIDE SEQUENCE [LARGE SCALE GENOMIC DNA]</scope>
    <source>
        <strain evidence="22 23">UAMH7299</strain>
    </source>
</reference>
<dbReference type="InterPro" id="IPR000209">
    <property type="entry name" value="Peptidase_S8/S53_dom"/>
</dbReference>
<feature type="domain" description="P/Homo B" evidence="21">
    <location>
        <begin position="492"/>
        <end position="627"/>
    </location>
</feature>
<dbReference type="CDD" id="cd04059">
    <property type="entry name" value="Peptidases_S8_Protein_convertases_Kexins_Furin-like"/>
    <property type="match status" value="1"/>
</dbReference>
<evidence type="ECO:0000256" key="5">
    <source>
        <dbReference type="ARBA" id="ARBA00022670"/>
    </source>
</evidence>
<dbReference type="Pfam" id="PF00082">
    <property type="entry name" value="Peptidase_S8"/>
    <property type="match status" value="1"/>
</dbReference>
<feature type="active site" description="Charge relay system" evidence="16 17">
    <location>
        <position position="244"/>
    </location>
</feature>
<keyword evidence="12" id="KW-0843">Virulence</keyword>
<organism evidence="22 23">
    <name type="scientific">Polytolypa hystricis (strain UAMH7299)</name>
    <dbReference type="NCBI Taxonomy" id="1447883"/>
    <lineage>
        <taxon>Eukaryota</taxon>
        <taxon>Fungi</taxon>
        <taxon>Dikarya</taxon>
        <taxon>Ascomycota</taxon>
        <taxon>Pezizomycotina</taxon>
        <taxon>Eurotiomycetes</taxon>
        <taxon>Eurotiomycetidae</taxon>
        <taxon>Onygenales</taxon>
        <taxon>Onygenales incertae sedis</taxon>
        <taxon>Polytolypa</taxon>
    </lineage>
</organism>
<dbReference type="GO" id="GO:0005802">
    <property type="term" value="C:trans-Golgi network"/>
    <property type="evidence" value="ECO:0007669"/>
    <property type="project" value="TreeGrafter"/>
</dbReference>
<feature type="compositionally biased region" description="Acidic residues" evidence="18">
    <location>
        <begin position="794"/>
        <end position="807"/>
    </location>
</feature>
<dbReference type="InterPro" id="IPR008979">
    <property type="entry name" value="Galactose-bd-like_sf"/>
</dbReference>
<name>A0A2B7YJA5_POLH7</name>
<feature type="signal peptide" evidence="20">
    <location>
        <begin position="1"/>
        <end position="19"/>
    </location>
</feature>
<dbReference type="InterPro" id="IPR015500">
    <property type="entry name" value="Peptidase_S8_subtilisin-rel"/>
</dbReference>
<evidence type="ECO:0000313" key="23">
    <source>
        <dbReference type="Proteomes" id="UP000224634"/>
    </source>
</evidence>
<keyword evidence="23" id="KW-1185">Reference proteome</keyword>
<feature type="region of interest" description="Disordered" evidence="18">
    <location>
        <begin position="116"/>
        <end position="152"/>
    </location>
</feature>
<dbReference type="PROSITE" id="PS51829">
    <property type="entry name" value="P_HOMO_B"/>
    <property type="match status" value="1"/>
</dbReference>
<dbReference type="OrthoDB" id="300641at2759"/>
<dbReference type="InterPro" id="IPR034182">
    <property type="entry name" value="Kexin/furin"/>
</dbReference>
<evidence type="ECO:0000256" key="16">
    <source>
        <dbReference type="PIRSR" id="PIRSR615500-1"/>
    </source>
</evidence>
<keyword evidence="4" id="KW-0964">Secreted</keyword>
<keyword evidence="7 20" id="KW-0732">Signal</keyword>
<dbReference type="Gene3D" id="2.60.120.260">
    <property type="entry name" value="Galactose-binding domain-like"/>
    <property type="match status" value="1"/>
</dbReference>
<feature type="region of interest" description="Disordered" evidence="18">
    <location>
        <begin position="793"/>
        <end position="838"/>
    </location>
</feature>
<comment type="subcellular location">
    <subcellularLocation>
        <location evidence="1">Membrane</location>
    </subcellularLocation>
    <subcellularLocation>
        <location evidence="2">Secreted</location>
    </subcellularLocation>
</comment>
<feature type="transmembrane region" description="Helical" evidence="19">
    <location>
        <begin position="720"/>
        <end position="742"/>
    </location>
</feature>
<dbReference type="InterPro" id="IPR022398">
    <property type="entry name" value="Peptidase_S8_His-AS"/>
</dbReference>
<feature type="compositionally biased region" description="Polar residues" evidence="18">
    <location>
        <begin position="654"/>
        <end position="670"/>
    </location>
</feature>
<sequence>MRFLRLAGFATLLVHAVSARLYPRNHDVYDYFALHIDRSVSPDHIAQLLGARHEGQTGELEDHHTFSIPKERGRDLDGMLNDLKRRRRRRRDVLEGDSLHARDALDGILWSQKVSKARQLHKRRPPLPPPSSLDTRKRDDGPSEDIKHSPAYKKAQAIANTLSIKDPLFLNQWHLFNFEQPGHDLNVTGLWLEGITGNGSISAIVDDGLDMESNDLKDNYFAEGSYDFNEHTNVPKPRLFDDKHGTRCAGEIAAVRNDVCGVGVAYDSKVAGIRILSKPVSDEDEASAINYKYQDSQLYSCSWGPVDDGRTMDAPSTLMKRAMVNGIQKGRQGLGSIFVFAAGNGAASEDNCNFDGYTNSIYSVTVGALDKEDIHPYYSESCSAQLVVAYSSGGTSAIQTTDVGTDSCFSRHGGTSAAGPLVVGVIALALGVRPELTWRDVQHLIVQTAVPVNPDDGSWQETIIGKKFSHDYGYGKVDAYSLVKLAQEWELVKPQAWFHSPWLKIKRDIPQGDKGLASTFDITEEMLKKDNFERVEHVTVTMNVEHTRRGDISVELRSPSGIISHLSTTRSPDDVQAGYVDWTFMSVAHWGESGLGKWTVIVKDTNVNEFNGTFTDWQLSLWGEAIDGKNQALHPLPADGDHDHDDEETATQIMTTTISPTSKVTATVTPTDHPDRPTKPTASAATTTSPSSTASATPHPNDSFLPSFFPTFGLSKASQVWIYGSLALILVFCAALGIYFLVQRRKRLRNNPRDDYEFEMVDDGTGLMAGGAGAAAGKKHRRRGGELYDAFAGESDEELLSEDEGADDDRSHDSDSEVSYHDEGSGGGSGDSERRSAE</sequence>
<dbReference type="InterPro" id="IPR023828">
    <property type="entry name" value="Peptidase_S8_Ser-AS"/>
</dbReference>
<evidence type="ECO:0000256" key="9">
    <source>
        <dbReference type="ARBA" id="ARBA00022825"/>
    </source>
</evidence>
<keyword evidence="6 19" id="KW-0812">Transmembrane</keyword>
<dbReference type="GO" id="GO:0000139">
    <property type="term" value="C:Golgi membrane"/>
    <property type="evidence" value="ECO:0007669"/>
    <property type="project" value="TreeGrafter"/>
</dbReference>
<evidence type="ECO:0000256" key="20">
    <source>
        <dbReference type="SAM" id="SignalP"/>
    </source>
</evidence>
<comment type="similarity">
    <text evidence="3">Belongs to the peptidase S8 family. Furin subfamily.</text>
</comment>
<evidence type="ECO:0000256" key="4">
    <source>
        <dbReference type="ARBA" id="ARBA00022525"/>
    </source>
</evidence>
<dbReference type="STRING" id="1447883.A0A2B7YJA5"/>
<keyword evidence="14" id="KW-0865">Zymogen</keyword>
<dbReference type="InterPro" id="IPR002884">
    <property type="entry name" value="P_dom"/>
</dbReference>
<dbReference type="PROSITE" id="PS00137">
    <property type="entry name" value="SUBTILASE_HIS"/>
    <property type="match status" value="1"/>
</dbReference>
<feature type="compositionally biased region" description="Basic and acidic residues" evidence="18">
    <location>
        <begin position="134"/>
        <end position="148"/>
    </location>
</feature>
<protein>
    <recommendedName>
        <fullName evidence="21">P/Homo B domain-containing protein</fullName>
    </recommendedName>
</protein>
<accession>A0A2B7YJA5</accession>
<evidence type="ECO:0000256" key="10">
    <source>
        <dbReference type="ARBA" id="ARBA00022837"/>
    </source>
</evidence>
<dbReference type="EMBL" id="PDNA01000039">
    <property type="protein sequence ID" value="PGH20707.1"/>
    <property type="molecule type" value="Genomic_DNA"/>
</dbReference>
<evidence type="ECO:0000256" key="7">
    <source>
        <dbReference type="ARBA" id="ARBA00022729"/>
    </source>
</evidence>
<dbReference type="PRINTS" id="PR00723">
    <property type="entry name" value="SUBTILISIN"/>
</dbReference>
<dbReference type="SUPFAM" id="SSF49785">
    <property type="entry name" value="Galactose-binding domain-like"/>
    <property type="match status" value="1"/>
</dbReference>
<keyword evidence="9 17" id="KW-0720">Serine protease</keyword>
<dbReference type="PANTHER" id="PTHR42884">
    <property type="entry name" value="PROPROTEIN CONVERTASE SUBTILISIN/KEXIN-RELATED"/>
    <property type="match status" value="1"/>
</dbReference>
<feature type="compositionally biased region" description="Basic residues" evidence="18">
    <location>
        <begin position="116"/>
        <end position="125"/>
    </location>
</feature>
<proteinExistence type="inferred from homology"/>
<evidence type="ECO:0000256" key="8">
    <source>
        <dbReference type="ARBA" id="ARBA00022801"/>
    </source>
</evidence>
<keyword evidence="13 19" id="KW-0472">Membrane</keyword>
<evidence type="ECO:0000256" key="2">
    <source>
        <dbReference type="ARBA" id="ARBA00004613"/>
    </source>
</evidence>
<feature type="compositionally biased region" description="Low complexity" evidence="18">
    <location>
        <begin position="679"/>
        <end position="700"/>
    </location>
</feature>
<dbReference type="Gene3D" id="3.40.50.200">
    <property type="entry name" value="Peptidase S8/S53 domain"/>
    <property type="match status" value="1"/>
</dbReference>
<evidence type="ECO:0000256" key="6">
    <source>
        <dbReference type="ARBA" id="ARBA00022692"/>
    </source>
</evidence>
<dbReference type="AlphaFoldDB" id="A0A2B7YJA5"/>
<feature type="compositionally biased region" description="Basic and acidic residues" evidence="18">
    <location>
        <begin position="808"/>
        <end position="824"/>
    </location>
</feature>
<dbReference type="GO" id="GO:0004252">
    <property type="term" value="F:serine-type endopeptidase activity"/>
    <property type="evidence" value="ECO:0007669"/>
    <property type="project" value="UniProtKB-UniRule"/>
</dbReference>
<feature type="chain" id="PRO_5012586589" description="P/Homo B domain-containing protein" evidence="20">
    <location>
        <begin position="20"/>
        <end position="838"/>
    </location>
</feature>